<feature type="transmembrane region" description="Helical" evidence="1">
    <location>
        <begin position="204"/>
        <end position="225"/>
    </location>
</feature>
<dbReference type="InterPro" id="IPR003675">
    <property type="entry name" value="Rce1/LyrA-like_dom"/>
</dbReference>
<dbReference type="eggNOG" id="COG1266">
    <property type="taxonomic scope" value="Bacteria"/>
</dbReference>
<dbReference type="HOGENOM" id="CLU_070755_0_0_9"/>
<dbReference type="GO" id="GO:0004175">
    <property type="term" value="F:endopeptidase activity"/>
    <property type="evidence" value="ECO:0007669"/>
    <property type="project" value="UniProtKB-ARBA"/>
</dbReference>
<gene>
    <name evidence="3" type="ordered locus">Mahau_2001</name>
</gene>
<accession>F4A238</accession>
<dbReference type="RefSeq" id="WP_013781605.1">
    <property type="nucleotide sequence ID" value="NC_015520.1"/>
</dbReference>
<name>F4A238_MAHA5</name>
<feature type="domain" description="CAAX prenyl protease 2/Lysostaphin resistance protein A-like" evidence="2">
    <location>
        <begin position="126"/>
        <end position="209"/>
    </location>
</feature>
<dbReference type="STRING" id="697281.Mahau_2001"/>
<organism evidence="3 4">
    <name type="scientific">Mahella australiensis (strain DSM 15567 / CIP 107919 / 50-1 BON)</name>
    <dbReference type="NCBI Taxonomy" id="697281"/>
    <lineage>
        <taxon>Bacteria</taxon>
        <taxon>Bacillati</taxon>
        <taxon>Bacillota</taxon>
        <taxon>Clostridia</taxon>
        <taxon>Thermoanaerobacterales</taxon>
        <taxon>Thermoanaerobacterales Family IV. Incertae Sedis</taxon>
        <taxon>Mahella</taxon>
    </lineage>
</organism>
<sequence length="322" mass="35330">MESSITKRPTVLGVNILFLIVVILFFTVGAMAQQYDIYMGLLITEFGIILASSLIYVGSQRMPIKDVMRLNPITWRQVVIIVLVAVSGYGVVTFLSLIWMYVLDLAGQLLPQPIPVIDTGRAYLQALAIIAGSAAICEETLFRGVILRGYEVYGGRKAVIYSGILFGLMHANIQNFIGPIFLGITIGYMVYITDSIFSGMIAHFINNAVAVTLSYIATILAGTMGEEEIAQSLADLPASQLWVTMGVYAIIGFASLMLFIWFLNMLKDTTANKRTHIPAAGNIEHPKFVHFIPLMIGIIFIAAELVLQLMMILGIIDLNSVL</sequence>
<dbReference type="AlphaFoldDB" id="F4A238"/>
<reference evidence="3 4" key="2">
    <citation type="journal article" date="2011" name="Stand. Genomic Sci.">
        <title>Complete genome sequence of Mahella australiensis type strain (50-1 BON).</title>
        <authorList>
            <person name="Sikorski J."/>
            <person name="Teshima H."/>
            <person name="Nolan M."/>
            <person name="Lucas S."/>
            <person name="Hammon N."/>
            <person name="Deshpande S."/>
            <person name="Cheng J.F."/>
            <person name="Pitluck S."/>
            <person name="Liolios K."/>
            <person name="Pagani I."/>
            <person name="Ivanova N."/>
            <person name="Huntemann M."/>
            <person name="Mavromatis K."/>
            <person name="Ovchinikova G."/>
            <person name="Pati A."/>
            <person name="Tapia R."/>
            <person name="Han C."/>
            <person name="Goodwin L."/>
            <person name="Chen A."/>
            <person name="Palaniappan K."/>
            <person name="Land M."/>
            <person name="Hauser L."/>
            <person name="Ngatchou-Djao O.D."/>
            <person name="Rohde M."/>
            <person name="Pukall R."/>
            <person name="Spring S."/>
            <person name="Abt B."/>
            <person name="Goker M."/>
            <person name="Detter J.C."/>
            <person name="Woyke T."/>
            <person name="Bristow J."/>
            <person name="Markowitz V."/>
            <person name="Hugenholtz P."/>
            <person name="Eisen J.A."/>
            <person name="Kyrpides N.C."/>
            <person name="Klenk H.P."/>
            <person name="Lapidus A."/>
        </authorList>
    </citation>
    <scope>NUCLEOTIDE SEQUENCE [LARGE SCALE GENOMIC DNA]</scope>
    <source>
        <strain evidence="4">DSM 15567 / CIP 107919 / 50-1 BON</strain>
    </source>
</reference>
<dbReference type="GO" id="GO:0080120">
    <property type="term" value="P:CAAX-box protein maturation"/>
    <property type="evidence" value="ECO:0007669"/>
    <property type="project" value="UniProtKB-ARBA"/>
</dbReference>
<feature type="transmembrane region" description="Helical" evidence="1">
    <location>
        <begin position="291"/>
        <end position="316"/>
    </location>
</feature>
<protein>
    <submittedName>
        <fullName evidence="3">Abortive infection protein</fullName>
    </submittedName>
</protein>
<keyword evidence="4" id="KW-1185">Reference proteome</keyword>
<feature type="transmembrane region" description="Helical" evidence="1">
    <location>
        <begin position="37"/>
        <end position="57"/>
    </location>
</feature>
<dbReference type="Pfam" id="PF02517">
    <property type="entry name" value="Rce1-like"/>
    <property type="match status" value="1"/>
</dbReference>
<evidence type="ECO:0000256" key="1">
    <source>
        <dbReference type="SAM" id="Phobius"/>
    </source>
</evidence>
<dbReference type="KEGG" id="mas:Mahau_2001"/>
<evidence type="ECO:0000313" key="4">
    <source>
        <dbReference type="Proteomes" id="UP000008457"/>
    </source>
</evidence>
<dbReference type="PANTHER" id="PTHR43592:SF15">
    <property type="entry name" value="CAAX AMINO TERMINAL PROTEASE FAMILY PROTEIN"/>
    <property type="match status" value="1"/>
</dbReference>
<feature type="transmembrane region" description="Helical" evidence="1">
    <location>
        <begin position="78"/>
        <end position="102"/>
    </location>
</feature>
<keyword evidence="1" id="KW-1133">Transmembrane helix</keyword>
<feature type="transmembrane region" description="Helical" evidence="1">
    <location>
        <begin position="180"/>
        <end position="197"/>
    </location>
</feature>
<dbReference type="PANTHER" id="PTHR43592">
    <property type="entry name" value="CAAX AMINO TERMINAL PROTEASE"/>
    <property type="match status" value="1"/>
</dbReference>
<evidence type="ECO:0000313" key="3">
    <source>
        <dbReference type="EMBL" id="AEE97177.1"/>
    </source>
</evidence>
<dbReference type="EMBL" id="CP002360">
    <property type="protein sequence ID" value="AEE97177.1"/>
    <property type="molecule type" value="Genomic_DNA"/>
</dbReference>
<evidence type="ECO:0000259" key="2">
    <source>
        <dbReference type="Pfam" id="PF02517"/>
    </source>
</evidence>
<keyword evidence="1" id="KW-0472">Membrane</keyword>
<reference evidence="4" key="1">
    <citation type="submission" date="2010-11" db="EMBL/GenBank/DDBJ databases">
        <title>The complete genome of Mahella australiensis DSM 15567.</title>
        <authorList>
            <consortium name="US DOE Joint Genome Institute (JGI-PGF)"/>
            <person name="Lucas S."/>
            <person name="Copeland A."/>
            <person name="Lapidus A."/>
            <person name="Bruce D."/>
            <person name="Goodwin L."/>
            <person name="Pitluck S."/>
            <person name="Kyrpides N."/>
            <person name="Mavromatis K."/>
            <person name="Pagani I."/>
            <person name="Ivanova N."/>
            <person name="Teshima H."/>
            <person name="Brettin T."/>
            <person name="Detter J.C."/>
            <person name="Han C."/>
            <person name="Tapia R."/>
            <person name="Land M."/>
            <person name="Hauser L."/>
            <person name="Markowitz V."/>
            <person name="Cheng J.-F."/>
            <person name="Hugenholtz P."/>
            <person name="Woyke T."/>
            <person name="Wu D."/>
            <person name="Spring S."/>
            <person name="Pukall R."/>
            <person name="Steenblock K."/>
            <person name="Schneider S."/>
            <person name="Klenk H.-P."/>
            <person name="Eisen J.A."/>
        </authorList>
    </citation>
    <scope>NUCLEOTIDE SEQUENCE [LARGE SCALE GENOMIC DNA]</scope>
    <source>
        <strain evidence="4">DSM 15567 / CIP 107919 / 50-1 BON</strain>
    </source>
</reference>
<proteinExistence type="predicted"/>
<dbReference type="Proteomes" id="UP000008457">
    <property type="component" value="Chromosome"/>
</dbReference>
<keyword evidence="1" id="KW-0812">Transmembrane</keyword>
<feature type="transmembrane region" description="Helical" evidence="1">
    <location>
        <begin position="245"/>
        <end position="266"/>
    </location>
</feature>
<feature type="transmembrane region" description="Helical" evidence="1">
    <location>
        <begin position="12"/>
        <end position="31"/>
    </location>
</feature>